<sequence length="210" mass="23686">MWKLKKPGFQLFRKVKAPAPWMPDSAVEFLHNALNNAETYLEYGSGGSTLLAAYCGCAHVYSVESDRAFLDKTAEQARSYNKKTQIVSVYVDIGPTKKLGYPVDSSKKLQWPGYATQVWSYVESVRHSPSLILIDGRFRVSCLAYSMLKANPGTTLLFDDYAKRPRYHVIEQLIRPKAIHGGMAEFVRPPSVDADQCMAVFDEFKYKPGM</sequence>
<proteinExistence type="predicted"/>
<name>A0A845UXR2_9GAMM</name>
<dbReference type="EMBL" id="JAAGSC010000039">
    <property type="protein sequence ID" value="NDY95294.1"/>
    <property type="molecule type" value="Genomic_DNA"/>
</dbReference>
<organism evidence="1 2">
    <name type="scientific">Wenzhouxiangella limi</name>
    <dbReference type="NCBI Taxonomy" id="2707351"/>
    <lineage>
        <taxon>Bacteria</taxon>
        <taxon>Pseudomonadati</taxon>
        <taxon>Pseudomonadota</taxon>
        <taxon>Gammaproteobacteria</taxon>
        <taxon>Chromatiales</taxon>
        <taxon>Wenzhouxiangellaceae</taxon>
        <taxon>Wenzhouxiangella</taxon>
    </lineage>
</organism>
<dbReference type="Gene3D" id="3.40.50.150">
    <property type="entry name" value="Vaccinia Virus protein VP39"/>
    <property type="match status" value="1"/>
</dbReference>
<dbReference type="Proteomes" id="UP000484885">
    <property type="component" value="Unassembled WGS sequence"/>
</dbReference>
<accession>A0A845UXR2</accession>
<dbReference type="SUPFAM" id="SSF53335">
    <property type="entry name" value="S-adenosyl-L-methionine-dependent methyltransferases"/>
    <property type="match status" value="1"/>
</dbReference>
<keyword evidence="2" id="KW-1185">Reference proteome</keyword>
<comment type="caution">
    <text evidence="1">The sequence shown here is derived from an EMBL/GenBank/DDBJ whole genome shotgun (WGS) entry which is preliminary data.</text>
</comment>
<dbReference type="RefSeq" id="WP_164210695.1">
    <property type="nucleotide sequence ID" value="NZ_JAAGSC010000039.1"/>
</dbReference>
<evidence type="ECO:0000313" key="2">
    <source>
        <dbReference type="Proteomes" id="UP000484885"/>
    </source>
</evidence>
<evidence type="ECO:0000313" key="1">
    <source>
        <dbReference type="EMBL" id="NDY95294.1"/>
    </source>
</evidence>
<evidence type="ECO:0008006" key="3">
    <source>
        <dbReference type="Google" id="ProtNLM"/>
    </source>
</evidence>
<dbReference type="InterPro" id="IPR029063">
    <property type="entry name" value="SAM-dependent_MTases_sf"/>
</dbReference>
<reference evidence="1 2" key="1">
    <citation type="submission" date="2020-02" db="EMBL/GenBank/DDBJ databases">
        <authorList>
            <person name="Zhang X.-Y."/>
        </authorList>
    </citation>
    <scope>NUCLEOTIDE SEQUENCE [LARGE SCALE GENOMIC DNA]</scope>
    <source>
        <strain evidence="1 2">C33</strain>
    </source>
</reference>
<gene>
    <name evidence="1" type="ORF">G3I74_06085</name>
</gene>
<protein>
    <recommendedName>
        <fullName evidence="3">Class I SAM-dependent methyltransferase</fullName>
    </recommendedName>
</protein>
<dbReference type="AlphaFoldDB" id="A0A845UXR2"/>